<dbReference type="GO" id="GO:0008270">
    <property type="term" value="F:zinc ion binding"/>
    <property type="evidence" value="ECO:0007669"/>
    <property type="project" value="InterPro"/>
</dbReference>
<dbReference type="CDD" id="cd00067">
    <property type="entry name" value="GAL4"/>
    <property type="match status" value="1"/>
</dbReference>
<dbReference type="Gene3D" id="4.10.240.10">
    <property type="entry name" value="Zn(2)-C6 fungal-type DNA-binding domain"/>
    <property type="match status" value="1"/>
</dbReference>
<keyword evidence="2" id="KW-0539">Nucleus</keyword>
<dbReference type="InterPro" id="IPR036864">
    <property type="entry name" value="Zn2-C6_fun-type_DNA-bd_sf"/>
</dbReference>
<accession>A0A1G4K9T4</accession>
<dbReference type="PANTHER" id="PTHR31001:SF89">
    <property type="entry name" value="ZN(2)-C6 FUNGAL-TYPE DOMAIN-CONTAINING PROTEIN"/>
    <property type="match status" value="1"/>
</dbReference>
<dbReference type="GO" id="GO:0005634">
    <property type="term" value="C:nucleus"/>
    <property type="evidence" value="ECO:0007669"/>
    <property type="project" value="UniProtKB-SubCell"/>
</dbReference>
<dbReference type="AlphaFoldDB" id="A0A1G4K9T4"/>
<dbReference type="EMBL" id="LT598452">
    <property type="protein sequence ID" value="SCV00870.1"/>
    <property type="molecule type" value="Genomic_DNA"/>
</dbReference>
<dbReference type="PROSITE" id="PS00463">
    <property type="entry name" value="ZN2_CY6_FUNGAL_1"/>
    <property type="match status" value="1"/>
</dbReference>
<evidence type="ECO:0000256" key="2">
    <source>
        <dbReference type="ARBA" id="ARBA00023242"/>
    </source>
</evidence>
<comment type="subcellular location">
    <subcellularLocation>
        <location evidence="1">Nucleus</location>
    </subcellularLocation>
</comment>
<organism evidence="4 5">
    <name type="scientific">Lachancea nothofagi CBS 11611</name>
    <dbReference type="NCBI Taxonomy" id="1266666"/>
    <lineage>
        <taxon>Eukaryota</taxon>
        <taxon>Fungi</taxon>
        <taxon>Dikarya</taxon>
        <taxon>Ascomycota</taxon>
        <taxon>Saccharomycotina</taxon>
        <taxon>Saccharomycetes</taxon>
        <taxon>Saccharomycetales</taxon>
        <taxon>Saccharomycetaceae</taxon>
        <taxon>Lachancea</taxon>
    </lineage>
</organism>
<feature type="domain" description="Zn(2)-C6 fungal-type" evidence="3">
    <location>
        <begin position="20"/>
        <end position="50"/>
    </location>
</feature>
<dbReference type="SMART" id="SM00066">
    <property type="entry name" value="GAL4"/>
    <property type="match status" value="1"/>
</dbReference>
<dbReference type="InterPro" id="IPR050613">
    <property type="entry name" value="Sec_Metabolite_Reg"/>
</dbReference>
<sequence length="793" mass="90699">MAARNPPSTFPAKPTQSMFTCKSCRQRKRRCSREKPRCGRCIRLNIPCVYELPPKHLIRRSTNGEILAPPNPDLSIETTTPPPQILPLSVPLPQQIKPLSLSETPQIPLVSVNSIDTDTTVANHPIKAHFHTTLDLNSHIVKDPFFLEFAVSATVCGPQLARDLNSNHIGHLWFGLSLGCHHLLELLFVDPPAQQPQTRPFGTNKPRNSSIAFQECTELLKDIASALPSMQAIETYKVQFYQNVYTAVPVLNIQAFERSFQNFVIEAPDGSAKLNTDPANPWAKLSHLVILLMAIRMGNVCLCLYNERIEQDAAHRQQTEAWLCQNPVSRDVLILIKRCLELLNIYDNPTEDILCCMIYLRSNLLLEGTDMWSALGVSNAEMLEATVYLGFKMNLFNNVIGNTKENEFQTNVTVQEKLYRRKLWLSICSTSLHEHTLRGGNSFVKANQLRQFSDHYRVFDDYRAISLRELPSDDQIELDYHIMLLKNHQFMEVLCDIEESHQSNDEFLEDKVHENERLALFFKDGFPDADPSYKIDMSLPLYLLCNSGQIPVRIGSVKQIAVFQTRFALLIKQLSNSSLLMFYYEKEYKHSKQPESFSGFEHHLIDSMKIVFQLFEYYKDYAFGRLAEVTPSAMRYILANTMTPIFNRVILVTHGIMLRFLFLLEVATFDNQTEKIEVLKRILSALRSFLLVTSDCMKMEFLAPRASDANQFFVKLFDLGNVRSSIKSYSTLKPAELVMHKDAIRICKPGYSDYYSNAVRQLSIASLRKILELMDEVSFTKRSGSPVNFMDSL</sequence>
<protein>
    <submittedName>
        <fullName evidence="4">LANO_0F08988g1_1</fullName>
    </submittedName>
</protein>
<name>A0A1G4K9T4_9SACH</name>
<dbReference type="InterPro" id="IPR001138">
    <property type="entry name" value="Zn2Cys6_DnaBD"/>
</dbReference>
<dbReference type="Proteomes" id="UP000189911">
    <property type="component" value="Chromosome F"/>
</dbReference>
<evidence type="ECO:0000313" key="4">
    <source>
        <dbReference type="EMBL" id="SCV00870.1"/>
    </source>
</evidence>
<dbReference type="PROSITE" id="PS50048">
    <property type="entry name" value="ZN2_CY6_FUNGAL_2"/>
    <property type="match status" value="1"/>
</dbReference>
<dbReference type="SUPFAM" id="SSF57701">
    <property type="entry name" value="Zn2/Cys6 DNA-binding domain"/>
    <property type="match status" value="1"/>
</dbReference>
<proteinExistence type="predicted"/>
<dbReference type="PANTHER" id="PTHR31001">
    <property type="entry name" value="UNCHARACTERIZED TRANSCRIPTIONAL REGULATORY PROTEIN"/>
    <property type="match status" value="1"/>
</dbReference>
<dbReference type="GO" id="GO:0000981">
    <property type="term" value="F:DNA-binding transcription factor activity, RNA polymerase II-specific"/>
    <property type="evidence" value="ECO:0007669"/>
    <property type="project" value="InterPro"/>
</dbReference>
<reference evidence="5" key="1">
    <citation type="submission" date="2016-03" db="EMBL/GenBank/DDBJ databases">
        <authorList>
            <person name="Devillers Hugo."/>
        </authorList>
    </citation>
    <scope>NUCLEOTIDE SEQUENCE [LARGE SCALE GENOMIC DNA]</scope>
</reference>
<evidence type="ECO:0000259" key="3">
    <source>
        <dbReference type="PROSITE" id="PS50048"/>
    </source>
</evidence>
<evidence type="ECO:0000313" key="5">
    <source>
        <dbReference type="Proteomes" id="UP000189911"/>
    </source>
</evidence>
<gene>
    <name evidence="4" type="ORF">LANO_0F08988G</name>
</gene>
<dbReference type="OrthoDB" id="4034754at2759"/>
<evidence type="ECO:0000256" key="1">
    <source>
        <dbReference type="ARBA" id="ARBA00004123"/>
    </source>
</evidence>
<keyword evidence="5" id="KW-1185">Reference proteome</keyword>
<dbReference type="Pfam" id="PF00172">
    <property type="entry name" value="Zn_clus"/>
    <property type="match status" value="1"/>
</dbReference>